<organism evidence="2 3">
    <name type="scientific">Ignelater luminosus</name>
    <name type="common">Cucubano</name>
    <name type="synonym">Pyrophorus luminosus</name>
    <dbReference type="NCBI Taxonomy" id="2038154"/>
    <lineage>
        <taxon>Eukaryota</taxon>
        <taxon>Metazoa</taxon>
        <taxon>Ecdysozoa</taxon>
        <taxon>Arthropoda</taxon>
        <taxon>Hexapoda</taxon>
        <taxon>Insecta</taxon>
        <taxon>Pterygota</taxon>
        <taxon>Neoptera</taxon>
        <taxon>Endopterygota</taxon>
        <taxon>Coleoptera</taxon>
        <taxon>Polyphaga</taxon>
        <taxon>Elateriformia</taxon>
        <taxon>Elateroidea</taxon>
        <taxon>Elateridae</taxon>
        <taxon>Agrypninae</taxon>
        <taxon>Pyrophorini</taxon>
        <taxon>Ignelater</taxon>
    </lineage>
</organism>
<keyword evidence="3" id="KW-1185">Reference proteome</keyword>
<reference evidence="2" key="1">
    <citation type="submission" date="2019-08" db="EMBL/GenBank/DDBJ databases">
        <title>The genome of the North American firefly Photinus pyralis.</title>
        <authorList>
            <consortium name="Photinus pyralis genome working group"/>
            <person name="Fallon T.R."/>
            <person name="Sander Lower S.E."/>
            <person name="Weng J.-K."/>
        </authorList>
    </citation>
    <scope>NUCLEOTIDE SEQUENCE</scope>
    <source>
        <strain evidence="2">TRF0915ILg1</strain>
        <tissue evidence="2">Whole body</tissue>
    </source>
</reference>
<dbReference type="Proteomes" id="UP000801492">
    <property type="component" value="Unassembled WGS sequence"/>
</dbReference>
<accession>A0A8K0D2A2</accession>
<evidence type="ECO:0000256" key="1">
    <source>
        <dbReference type="SAM" id="MobiDB-lite"/>
    </source>
</evidence>
<feature type="region of interest" description="Disordered" evidence="1">
    <location>
        <begin position="1"/>
        <end position="41"/>
    </location>
</feature>
<feature type="compositionally biased region" description="Polar residues" evidence="1">
    <location>
        <begin position="16"/>
        <end position="31"/>
    </location>
</feature>
<name>A0A8K0D2A2_IGNLU</name>
<comment type="caution">
    <text evidence="2">The sequence shown here is derived from an EMBL/GenBank/DDBJ whole genome shotgun (WGS) entry which is preliminary data.</text>
</comment>
<protein>
    <submittedName>
        <fullName evidence="2">Uncharacterized protein</fullName>
    </submittedName>
</protein>
<proteinExistence type="predicted"/>
<gene>
    <name evidence="2" type="ORF">ILUMI_12701</name>
</gene>
<dbReference type="EMBL" id="VTPC01007962">
    <property type="protein sequence ID" value="KAF2893470.1"/>
    <property type="molecule type" value="Genomic_DNA"/>
</dbReference>
<evidence type="ECO:0000313" key="3">
    <source>
        <dbReference type="Proteomes" id="UP000801492"/>
    </source>
</evidence>
<dbReference type="AlphaFoldDB" id="A0A8K0D2A2"/>
<feature type="compositionally biased region" description="Basic and acidic residues" evidence="1">
    <location>
        <begin position="1"/>
        <end position="13"/>
    </location>
</feature>
<sequence>MLEVENKVSKDPEPLTSKSAETSTSMNFKSSTSKDSEPSLFKLPLEQCIKRENLTKRIEGSKRLRLTDNIVSQKKPEPALESRRMIPTTCLPSNPLRLTKSYSKVAGIASAPSNTKPPQDFQTANSPFLHQLLENAAITK</sequence>
<evidence type="ECO:0000313" key="2">
    <source>
        <dbReference type="EMBL" id="KAF2893470.1"/>
    </source>
</evidence>